<keyword evidence="7" id="KW-1185">Reference proteome</keyword>
<protein>
    <recommendedName>
        <fullName evidence="1">Stage 0 sporulation protein A homolog</fullName>
    </recommendedName>
</protein>
<organism evidence="6 7">
    <name type="scientific">Caldanaerobius fijiensis DSM 17918</name>
    <dbReference type="NCBI Taxonomy" id="1121256"/>
    <lineage>
        <taxon>Bacteria</taxon>
        <taxon>Bacillati</taxon>
        <taxon>Bacillota</taxon>
        <taxon>Clostridia</taxon>
        <taxon>Thermoanaerobacterales</taxon>
        <taxon>Thermoanaerobacteraceae</taxon>
        <taxon>Caldanaerobius</taxon>
    </lineage>
</organism>
<dbReference type="InterPro" id="IPR001789">
    <property type="entry name" value="Sig_transdc_resp-reg_receiver"/>
</dbReference>
<reference evidence="6 7" key="1">
    <citation type="submission" date="2016-11" db="EMBL/GenBank/DDBJ databases">
        <authorList>
            <person name="Jaros S."/>
            <person name="Januszkiewicz K."/>
            <person name="Wedrychowicz H."/>
        </authorList>
    </citation>
    <scope>NUCLEOTIDE SEQUENCE [LARGE SCALE GENOMIC DNA]</scope>
    <source>
        <strain evidence="6 7">DSM 17918</strain>
    </source>
</reference>
<evidence type="ECO:0000313" key="6">
    <source>
        <dbReference type="EMBL" id="SHE70485.1"/>
    </source>
</evidence>
<evidence type="ECO:0000256" key="3">
    <source>
        <dbReference type="PROSITE-ProRule" id="PRU00169"/>
    </source>
</evidence>
<evidence type="ECO:0000313" key="7">
    <source>
        <dbReference type="Proteomes" id="UP000184088"/>
    </source>
</evidence>
<dbReference type="InterPro" id="IPR036388">
    <property type="entry name" value="WH-like_DNA-bd_sf"/>
</dbReference>
<feature type="domain" description="ANTAR" evidence="5">
    <location>
        <begin position="124"/>
        <end position="185"/>
    </location>
</feature>
<dbReference type="OrthoDB" id="9808843at2"/>
<dbReference type="InterPro" id="IPR008327">
    <property type="entry name" value="Sig_transdc_resp-reg_antiterm"/>
</dbReference>
<dbReference type="Proteomes" id="UP000184088">
    <property type="component" value="Unassembled WGS sequence"/>
</dbReference>
<dbReference type="PROSITE" id="PS50110">
    <property type="entry name" value="RESPONSE_REGULATORY"/>
    <property type="match status" value="1"/>
</dbReference>
<dbReference type="Gene3D" id="1.10.10.10">
    <property type="entry name" value="Winged helix-like DNA-binding domain superfamily/Winged helix DNA-binding domain"/>
    <property type="match status" value="1"/>
</dbReference>
<evidence type="ECO:0000256" key="2">
    <source>
        <dbReference type="ARBA" id="ARBA00024867"/>
    </source>
</evidence>
<dbReference type="SMART" id="SM00448">
    <property type="entry name" value="REC"/>
    <property type="match status" value="1"/>
</dbReference>
<dbReference type="SMART" id="SM01012">
    <property type="entry name" value="ANTAR"/>
    <property type="match status" value="1"/>
</dbReference>
<dbReference type="AlphaFoldDB" id="A0A1M4VNM5"/>
<gene>
    <name evidence="6" type="ORF">SAMN02746089_00675</name>
</gene>
<accession>A0A1M4VNM5</accession>
<proteinExistence type="predicted"/>
<dbReference type="PROSITE" id="PS50921">
    <property type="entry name" value="ANTAR"/>
    <property type="match status" value="1"/>
</dbReference>
<evidence type="ECO:0000259" key="4">
    <source>
        <dbReference type="PROSITE" id="PS50110"/>
    </source>
</evidence>
<dbReference type="GO" id="GO:0003723">
    <property type="term" value="F:RNA binding"/>
    <property type="evidence" value="ECO:0007669"/>
    <property type="project" value="InterPro"/>
</dbReference>
<dbReference type="InterPro" id="IPR011006">
    <property type="entry name" value="CheY-like_superfamily"/>
</dbReference>
<dbReference type="Gene3D" id="3.40.50.2300">
    <property type="match status" value="1"/>
</dbReference>
<dbReference type="InterPro" id="IPR005561">
    <property type="entry name" value="ANTAR"/>
</dbReference>
<feature type="modified residue" description="4-aspartylphosphate" evidence="3">
    <location>
        <position position="54"/>
    </location>
</feature>
<evidence type="ECO:0000259" key="5">
    <source>
        <dbReference type="PROSITE" id="PS50921"/>
    </source>
</evidence>
<dbReference type="RefSeq" id="WP_073341764.1">
    <property type="nucleotide sequence ID" value="NZ_FQVH01000004.1"/>
</dbReference>
<keyword evidence="3" id="KW-0597">Phosphoprotein</keyword>
<dbReference type="STRING" id="1121256.SAMN02746089_00675"/>
<comment type="function">
    <text evidence="2">May play the central regulatory role in sporulation. It may be an element of the effector pathway responsible for the activation of sporulation genes in response to nutritional stress. Spo0A may act in concert with spo0H (a sigma factor) to control the expression of some genes that are critical to the sporulation process.</text>
</comment>
<dbReference type="SUPFAM" id="SSF52172">
    <property type="entry name" value="CheY-like"/>
    <property type="match status" value="1"/>
</dbReference>
<dbReference type="Pfam" id="PF03861">
    <property type="entry name" value="ANTAR"/>
    <property type="match status" value="1"/>
</dbReference>
<dbReference type="PIRSF" id="PIRSF036382">
    <property type="entry name" value="RR_antiterm"/>
    <property type="match status" value="1"/>
</dbReference>
<dbReference type="EMBL" id="FQVH01000004">
    <property type="protein sequence ID" value="SHE70485.1"/>
    <property type="molecule type" value="Genomic_DNA"/>
</dbReference>
<dbReference type="Pfam" id="PF00072">
    <property type="entry name" value="Response_reg"/>
    <property type="match status" value="1"/>
</dbReference>
<dbReference type="PANTHER" id="PTHR43367">
    <property type="match status" value="1"/>
</dbReference>
<sequence length="189" mass="21798">MAQYKIIVADSNDVTRTTLKSILIQNGYFVYETQDGSSTVRLARSLKPDLVILDNNIIGISGFEIIKIFEEGRISPILFISNTIGKEFMEELREKCNFTYVTRSLDRNSLVQIIDYIIYNSKKIAKMLDEIDQLKRTIESRKKIEKAKGLLMKVKGMSEDDAYKYMRKRSMDKGIPMEQIADAIIIMYS</sequence>
<evidence type="ECO:0000256" key="1">
    <source>
        <dbReference type="ARBA" id="ARBA00018672"/>
    </source>
</evidence>
<dbReference type="PANTHER" id="PTHR43367:SF1">
    <property type="entry name" value="TWO-COMPONENT RESPONSE REGULATOR-LIKE APRR6-RELATED"/>
    <property type="match status" value="1"/>
</dbReference>
<name>A0A1M4VNM5_9THEO</name>
<feature type="domain" description="Response regulatory" evidence="4">
    <location>
        <begin position="5"/>
        <end position="118"/>
    </location>
</feature>
<dbReference type="GO" id="GO:0000160">
    <property type="term" value="P:phosphorelay signal transduction system"/>
    <property type="evidence" value="ECO:0007669"/>
    <property type="project" value="InterPro"/>
</dbReference>